<dbReference type="EMBL" id="ML995832">
    <property type="protein sequence ID" value="KAF2769603.1"/>
    <property type="molecule type" value="Genomic_DNA"/>
</dbReference>
<evidence type="ECO:0000313" key="1">
    <source>
        <dbReference type="EMBL" id="KAF2769603.1"/>
    </source>
</evidence>
<sequence>MSTRFATRKCQTPTSHFNLTGFSRQGQASTSSLPPLPVKPPTRLALHICKSGGAHHPPIRHRWVRPFNYFFGFSRSYPSFEDSFVDFVSKAIVHLGNQTQAKQLVFHLGDPDPVDTSKVFGDLAQLGYPTERIPWEEWVAL</sequence>
<keyword evidence="2" id="KW-1185">Reference proteome</keyword>
<accession>A0A6G1L9J2</accession>
<dbReference type="AlphaFoldDB" id="A0A6G1L9J2"/>
<dbReference type="Proteomes" id="UP000799436">
    <property type="component" value="Unassembled WGS sequence"/>
</dbReference>
<proteinExistence type="predicted"/>
<dbReference type="Gene3D" id="3.40.50.720">
    <property type="entry name" value="NAD(P)-binding Rossmann-like Domain"/>
    <property type="match status" value="1"/>
</dbReference>
<evidence type="ECO:0000313" key="2">
    <source>
        <dbReference type="Proteomes" id="UP000799436"/>
    </source>
</evidence>
<reference evidence="1" key="1">
    <citation type="journal article" date="2020" name="Stud. Mycol.">
        <title>101 Dothideomycetes genomes: a test case for predicting lifestyles and emergence of pathogens.</title>
        <authorList>
            <person name="Haridas S."/>
            <person name="Albert R."/>
            <person name="Binder M."/>
            <person name="Bloem J."/>
            <person name="Labutti K."/>
            <person name="Salamov A."/>
            <person name="Andreopoulos B."/>
            <person name="Baker S."/>
            <person name="Barry K."/>
            <person name="Bills G."/>
            <person name="Bluhm B."/>
            <person name="Cannon C."/>
            <person name="Castanera R."/>
            <person name="Culley D."/>
            <person name="Daum C."/>
            <person name="Ezra D."/>
            <person name="Gonzalez J."/>
            <person name="Henrissat B."/>
            <person name="Kuo A."/>
            <person name="Liang C."/>
            <person name="Lipzen A."/>
            <person name="Lutzoni F."/>
            <person name="Magnuson J."/>
            <person name="Mondo S."/>
            <person name="Nolan M."/>
            <person name="Ohm R."/>
            <person name="Pangilinan J."/>
            <person name="Park H.-J."/>
            <person name="Ramirez L."/>
            <person name="Alfaro M."/>
            <person name="Sun H."/>
            <person name="Tritt A."/>
            <person name="Yoshinaga Y."/>
            <person name="Zwiers L.-H."/>
            <person name="Turgeon B."/>
            <person name="Goodwin S."/>
            <person name="Spatafora J."/>
            <person name="Crous P."/>
            <person name="Grigoriev I."/>
        </authorList>
    </citation>
    <scope>NUCLEOTIDE SEQUENCE</scope>
    <source>
        <strain evidence="1">CBS 116005</strain>
    </source>
</reference>
<dbReference type="OrthoDB" id="408177at2759"/>
<organism evidence="1 2">
    <name type="scientific">Teratosphaeria nubilosa</name>
    <dbReference type="NCBI Taxonomy" id="161662"/>
    <lineage>
        <taxon>Eukaryota</taxon>
        <taxon>Fungi</taxon>
        <taxon>Dikarya</taxon>
        <taxon>Ascomycota</taxon>
        <taxon>Pezizomycotina</taxon>
        <taxon>Dothideomycetes</taxon>
        <taxon>Dothideomycetidae</taxon>
        <taxon>Mycosphaerellales</taxon>
        <taxon>Teratosphaeriaceae</taxon>
        <taxon>Teratosphaeria</taxon>
    </lineage>
</organism>
<gene>
    <name evidence="1" type="ORF">EJ03DRAFT_351107</name>
</gene>
<protein>
    <submittedName>
        <fullName evidence="1">Uncharacterized protein</fullName>
    </submittedName>
</protein>
<name>A0A6G1L9J2_9PEZI</name>